<keyword evidence="6 9" id="KW-0067">ATP-binding</keyword>
<evidence type="ECO:0000256" key="6">
    <source>
        <dbReference type="ARBA" id="ARBA00022840"/>
    </source>
</evidence>
<dbReference type="RefSeq" id="WP_042627973.1">
    <property type="nucleotide sequence ID" value="NZ_CP002581.1"/>
</dbReference>
<proteinExistence type="inferred from homology"/>
<dbReference type="HOGENOM" id="CLU_000604_101_1_4"/>
<dbReference type="GO" id="GO:0140359">
    <property type="term" value="F:ABC-type transporter activity"/>
    <property type="evidence" value="ECO:0007669"/>
    <property type="project" value="InterPro"/>
</dbReference>
<keyword evidence="3" id="KW-1003">Cell membrane</keyword>
<dbReference type="AlphaFoldDB" id="A0A0B6RW18"/>
<keyword evidence="2" id="KW-0813">Transport</keyword>
<evidence type="ECO:0000256" key="7">
    <source>
        <dbReference type="SAM" id="MobiDB-lite"/>
    </source>
</evidence>
<dbReference type="InterPro" id="IPR027417">
    <property type="entry name" value="P-loop_NTPase"/>
</dbReference>
<dbReference type="InterPro" id="IPR003439">
    <property type="entry name" value="ABC_transporter-like_ATP-bd"/>
</dbReference>
<evidence type="ECO:0000256" key="5">
    <source>
        <dbReference type="ARBA" id="ARBA00022741"/>
    </source>
</evidence>
<dbReference type="Pfam" id="PF14524">
    <property type="entry name" value="Wzt_C"/>
    <property type="match status" value="1"/>
</dbReference>
<dbReference type="InterPro" id="IPR015860">
    <property type="entry name" value="ABC_transpr_TagH-like"/>
</dbReference>
<sequence length="463" mass="50509">MYSDSTTLAADRAKQEAPVIRIEGLSKHFAVYHSPLERLKHVISPNRQKGWSEFRALDNIDLTIARGETCAIVGRNGSGKSTLLQILCGTLRGTSGRVEVNGRVAALLELGAGFNNDFTGRENVYMNGAVLGLSRAEIDTRFADIEAFAEIGSFIDQPVKTYSSGMYVRLAFAVAIHVDPQILIVDEALAVGDSRFQAKCLNRIKAMQANGVTILFVSHDVGAVRTLCERALWLDQGKVRMLGDAFSVTAQYNQFLFEADAENEAKDKRDAAPGAADADAAVATDDDARPDDTGDGSALEQMARHRPINHWGSHVGSILDAGIFSPAGERLTTVMALDDIEVRVRIRPPAHADRSTLSVAFSLKDLRGTDLFVSTTWDQRALDFTQAGETIEVRFKLKNQLNAGNYLLAVALEDRASVMPQYYEYIEGAHYFSSLTAHKLYGTFVAEVEQTMDAGNAALRVSA</sequence>
<accession>A0A0B6RW18</accession>
<feature type="compositionally biased region" description="Low complexity" evidence="7">
    <location>
        <begin position="272"/>
        <end position="283"/>
    </location>
</feature>
<protein>
    <submittedName>
        <fullName evidence="9">Polysaccharide ABC transporter, ATP-binding protein</fullName>
    </submittedName>
</protein>
<dbReference type="InterPro" id="IPR029439">
    <property type="entry name" value="Wzt_C"/>
</dbReference>
<keyword evidence="5" id="KW-0547">Nucleotide-binding</keyword>
<evidence type="ECO:0000256" key="3">
    <source>
        <dbReference type="ARBA" id="ARBA00022475"/>
    </source>
</evidence>
<dbReference type="CDD" id="cd03220">
    <property type="entry name" value="ABC_KpsT_Wzt"/>
    <property type="match status" value="1"/>
</dbReference>
<dbReference type="InterPro" id="IPR003593">
    <property type="entry name" value="AAA+_ATPase"/>
</dbReference>
<dbReference type="Pfam" id="PF00005">
    <property type="entry name" value="ABC_tran"/>
    <property type="match status" value="1"/>
</dbReference>
<reference evidence="9 10" key="2">
    <citation type="journal article" date="2016" name="Appl. Microbiol. Biotechnol.">
        <title>Mutations improving production and secretion of extracellular lipase by Burkholderia glumae PG1.</title>
        <authorList>
            <person name="Knapp A."/>
            <person name="Voget S."/>
            <person name="Gao R."/>
            <person name="Zaburannyi N."/>
            <person name="Krysciak D."/>
            <person name="Breuer M."/>
            <person name="Hauer B."/>
            <person name="Streit W.R."/>
            <person name="Muller R."/>
            <person name="Daniel R."/>
            <person name="Jaeger K.E."/>
        </authorList>
    </citation>
    <scope>NUCLEOTIDE SEQUENCE [LARGE SCALE GENOMIC DNA]</scope>
    <source>
        <strain evidence="9 10">PG1</strain>
    </source>
</reference>
<dbReference type="Gene3D" id="2.70.50.60">
    <property type="entry name" value="abc- transporter (atp binding component) like domain"/>
    <property type="match status" value="1"/>
</dbReference>
<organism evidence="9 10">
    <name type="scientific">Burkholderia plantarii</name>
    <dbReference type="NCBI Taxonomy" id="41899"/>
    <lineage>
        <taxon>Bacteria</taxon>
        <taxon>Pseudomonadati</taxon>
        <taxon>Pseudomonadota</taxon>
        <taxon>Betaproteobacteria</taxon>
        <taxon>Burkholderiales</taxon>
        <taxon>Burkholderiaceae</taxon>
        <taxon>Burkholderia</taxon>
    </lineage>
</organism>
<feature type="region of interest" description="Disordered" evidence="7">
    <location>
        <begin position="266"/>
        <end position="298"/>
    </location>
</feature>
<dbReference type="SMART" id="SM00382">
    <property type="entry name" value="AAA"/>
    <property type="match status" value="1"/>
</dbReference>
<dbReference type="InterPro" id="IPR050683">
    <property type="entry name" value="Bact_Polysacc_Export_ATP-bd"/>
</dbReference>
<feature type="domain" description="ABC transporter" evidence="8">
    <location>
        <begin position="20"/>
        <end position="261"/>
    </location>
</feature>
<keyword evidence="10" id="KW-1185">Reference proteome</keyword>
<dbReference type="GO" id="GO:0016887">
    <property type="term" value="F:ATP hydrolysis activity"/>
    <property type="evidence" value="ECO:0007669"/>
    <property type="project" value="InterPro"/>
</dbReference>
<evidence type="ECO:0000256" key="1">
    <source>
        <dbReference type="ARBA" id="ARBA00005417"/>
    </source>
</evidence>
<dbReference type="GO" id="GO:0016020">
    <property type="term" value="C:membrane"/>
    <property type="evidence" value="ECO:0007669"/>
    <property type="project" value="InterPro"/>
</dbReference>
<dbReference type="Gene3D" id="3.40.50.300">
    <property type="entry name" value="P-loop containing nucleotide triphosphate hydrolases"/>
    <property type="match status" value="1"/>
</dbReference>
<dbReference type="KEGG" id="bgp:BGL_2c14800"/>
<dbReference type="PROSITE" id="PS50893">
    <property type="entry name" value="ABC_TRANSPORTER_2"/>
    <property type="match status" value="1"/>
</dbReference>
<evidence type="ECO:0000256" key="2">
    <source>
        <dbReference type="ARBA" id="ARBA00022448"/>
    </source>
</evidence>
<comment type="similarity">
    <text evidence="1">Belongs to the ABC transporter superfamily.</text>
</comment>
<dbReference type="EMBL" id="CP002581">
    <property type="protein sequence ID" value="AJK49547.1"/>
    <property type="molecule type" value="Genomic_DNA"/>
</dbReference>
<keyword evidence="4" id="KW-0997">Cell inner membrane</keyword>
<evidence type="ECO:0000313" key="9">
    <source>
        <dbReference type="EMBL" id="AJK49547.1"/>
    </source>
</evidence>
<dbReference type="SUPFAM" id="SSF52540">
    <property type="entry name" value="P-loop containing nucleoside triphosphate hydrolases"/>
    <property type="match status" value="1"/>
</dbReference>
<dbReference type="CDD" id="cd10147">
    <property type="entry name" value="Wzt_C-like"/>
    <property type="match status" value="1"/>
</dbReference>
<keyword evidence="4" id="KW-0472">Membrane</keyword>
<dbReference type="Proteomes" id="UP000031838">
    <property type="component" value="Chromosome 2"/>
</dbReference>
<dbReference type="PANTHER" id="PTHR46743:SF2">
    <property type="entry name" value="TEICHOIC ACIDS EXPORT ATP-BINDING PROTEIN TAGH"/>
    <property type="match status" value="1"/>
</dbReference>
<reference evidence="10" key="1">
    <citation type="submission" date="2011-03" db="EMBL/GenBank/DDBJ databases">
        <authorList>
            <person name="Voget S."/>
            <person name="Streit W.R."/>
            <person name="Jaeger K.E."/>
            <person name="Daniel R."/>
        </authorList>
    </citation>
    <scope>NUCLEOTIDE SEQUENCE [LARGE SCALE GENOMIC DNA]</scope>
    <source>
        <strain evidence="10">PG1</strain>
    </source>
</reference>
<dbReference type="PANTHER" id="PTHR46743">
    <property type="entry name" value="TEICHOIC ACIDS EXPORT ATP-BINDING PROTEIN TAGH"/>
    <property type="match status" value="1"/>
</dbReference>
<evidence type="ECO:0000313" key="10">
    <source>
        <dbReference type="Proteomes" id="UP000031838"/>
    </source>
</evidence>
<name>A0A0B6RW18_BURPL</name>
<evidence type="ECO:0000256" key="4">
    <source>
        <dbReference type="ARBA" id="ARBA00022519"/>
    </source>
</evidence>
<evidence type="ECO:0000259" key="8">
    <source>
        <dbReference type="PROSITE" id="PS50893"/>
    </source>
</evidence>
<gene>
    <name evidence="9" type="ORF">BGL_2c14800</name>
</gene>
<dbReference type="GO" id="GO:0005524">
    <property type="term" value="F:ATP binding"/>
    <property type="evidence" value="ECO:0007669"/>
    <property type="project" value="UniProtKB-KW"/>
</dbReference>